<evidence type="ECO:0000256" key="2">
    <source>
        <dbReference type="ARBA" id="ARBA00022679"/>
    </source>
</evidence>
<dbReference type="Pfam" id="PF00534">
    <property type="entry name" value="Glycos_transf_1"/>
    <property type="match status" value="1"/>
</dbReference>
<accession>A0A2U1F725</accession>
<feature type="domain" description="Glycosyltransferase subfamily 4-like N-terminal" evidence="5">
    <location>
        <begin position="10"/>
        <end position="166"/>
    </location>
</feature>
<dbReference type="EMBL" id="QEKW01000010">
    <property type="protein sequence ID" value="PVZ07995.1"/>
    <property type="molecule type" value="Genomic_DNA"/>
</dbReference>
<protein>
    <submittedName>
        <fullName evidence="6">Glycosyltransferase involved in cell wall biosynthesis</fullName>
    </submittedName>
</protein>
<feature type="domain" description="Glycosyl transferase family 1" evidence="4">
    <location>
        <begin position="184"/>
        <end position="350"/>
    </location>
</feature>
<dbReference type="Proteomes" id="UP000245639">
    <property type="component" value="Unassembled WGS sequence"/>
</dbReference>
<dbReference type="SUPFAM" id="SSF53756">
    <property type="entry name" value="UDP-Glycosyltransferase/glycogen phosphorylase"/>
    <property type="match status" value="1"/>
</dbReference>
<dbReference type="GO" id="GO:0016757">
    <property type="term" value="F:glycosyltransferase activity"/>
    <property type="evidence" value="ECO:0007669"/>
    <property type="project" value="UniProtKB-KW"/>
</dbReference>
<evidence type="ECO:0000256" key="3">
    <source>
        <dbReference type="SAM" id="MobiDB-lite"/>
    </source>
</evidence>
<dbReference type="InterPro" id="IPR028098">
    <property type="entry name" value="Glyco_trans_4-like_N"/>
</dbReference>
<name>A0A2U1F725_9PSEU</name>
<keyword evidence="7" id="KW-1185">Reference proteome</keyword>
<feature type="region of interest" description="Disordered" evidence="3">
    <location>
        <begin position="371"/>
        <end position="396"/>
    </location>
</feature>
<proteinExistence type="predicted"/>
<evidence type="ECO:0000256" key="1">
    <source>
        <dbReference type="ARBA" id="ARBA00022676"/>
    </source>
</evidence>
<keyword evidence="1" id="KW-0328">Glycosyltransferase</keyword>
<dbReference type="Pfam" id="PF13439">
    <property type="entry name" value="Glyco_transf_4"/>
    <property type="match status" value="1"/>
</dbReference>
<sequence>MLFVVPNLLFGGAERHVATLLPAMDRDRFEPSVVCLNEGGHLFGELVEHDVPALDLRRAKREVPATLVDLVRHMRRTRPDVVICRGFTAEALGRLAGVLARVPARVVWMHNCGDIRPRSRVHRLVERLLRPVTTAVYGVAHTQVPYLVDDLGYDAGRVRIIHNGVVLGEVEPAGGEDGTDEEARDEARAEFGIAPDEPLIGSVAMLREEKGHETLLQAFRLLLADEPRARLLLVGDGPLRDVLHTRAAALGVAERVVFAGNRSDVPRLLRAMDVFTLCSRTECFPMSVLEAMAASRPVVCTAVGGIPEIVVDGETGTLVPPGEPRALADAFLDLLRDPTRGAQLGKAGRSRVEQEFTLDRSVRTAEDVIAATAGRRPAPERARPDGAAALAPHHGR</sequence>
<evidence type="ECO:0000259" key="5">
    <source>
        <dbReference type="Pfam" id="PF13439"/>
    </source>
</evidence>
<dbReference type="PANTHER" id="PTHR12526:SF630">
    <property type="entry name" value="GLYCOSYLTRANSFERASE"/>
    <property type="match status" value="1"/>
</dbReference>
<evidence type="ECO:0000313" key="6">
    <source>
        <dbReference type="EMBL" id="PVZ07995.1"/>
    </source>
</evidence>
<gene>
    <name evidence="6" type="ORF">C8D89_110149</name>
</gene>
<dbReference type="InterPro" id="IPR001296">
    <property type="entry name" value="Glyco_trans_1"/>
</dbReference>
<comment type="caution">
    <text evidence="6">The sequence shown here is derived from an EMBL/GenBank/DDBJ whole genome shotgun (WGS) entry which is preliminary data.</text>
</comment>
<evidence type="ECO:0000259" key="4">
    <source>
        <dbReference type="Pfam" id="PF00534"/>
    </source>
</evidence>
<dbReference type="AlphaFoldDB" id="A0A2U1F725"/>
<evidence type="ECO:0000313" key="7">
    <source>
        <dbReference type="Proteomes" id="UP000245639"/>
    </source>
</evidence>
<organism evidence="6 7">
    <name type="scientific">Actinomycetospora cinnamomea</name>
    <dbReference type="NCBI Taxonomy" id="663609"/>
    <lineage>
        <taxon>Bacteria</taxon>
        <taxon>Bacillati</taxon>
        <taxon>Actinomycetota</taxon>
        <taxon>Actinomycetes</taxon>
        <taxon>Pseudonocardiales</taxon>
        <taxon>Pseudonocardiaceae</taxon>
        <taxon>Actinomycetospora</taxon>
    </lineage>
</organism>
<dbReference type="Gene3D" id="3.40.50.2000">
    <property type="entry name" value="Glycogen Phosphorylase B"/>
    <property type="match status" value="2"/>
</dbReference>
<dbReference type="PANTHER" id="PTHR12526">
    <property type="entry name" value="GLYCOSYLTRANSFERASE"/>
    <property type="match status" value="1"/>
</dbReference>
<keyword evidence="2 6" id="KW-0808">Transferase</keyword>
<reference evidence="6 7" key="1">
    <citation type="submission" date="2018-04" db="EMBL/GenBank/DDBJ databases">
        <title>Genomic Encyclopedia of Type Strains, Phase IV (KMG-IV): sequencing the most valuable type-strain genomes for metagenomic binning, comparative biology and taxonomic classification.</title>
        <authorList>
            <person name="Goeker M."/>
        </authorList>
    </citation>
    <scope>NUCLEOTIDE SEQUENCE [LARGE SCALE GENOMIC DNA]</scope>
    <source>
        <strain evidence="6 7">DSM 45771</strain>
    </source>
</reference>